<protein>
    <submittedName>
        <fullName evidence="3">Suppressor of fused domain protein</fullName>
    </submittedName>
</protein>
<evidence type="ECO:0000259" key="2">
    <source>
        <dbReference type="Pfam" id="PF05076"/>
    </source>
</evidence>
<dbReference type="Proteomes" id="UP001181355">
    <property type="component" value="Chromosome"/>
</dbReference>
<reference evidence="3" key="1">
    <citation type="submission" date="2023-09" db="EMBL/GenBank/DDBJ databases">
        <title>Undibacterium sp. 20NA77.5 isolated from freshwater.</title>
        <authorList>
            <person name="Le V."/>
            <person name="Ko S.-R."/>
            <person name="Ahn C.-Y."/>
            <person name="Oh H.-M."/>
        </authorList>
    </citation>
    <scope>NUCLEOTIDE SEQUENCE</scope>
    <source>
        <strain evidence="3">20NA77.5</strain>
    </source>
</reference>
<sequence>MSNETEYSEGGSPIYRHPERNEWQTPQAEPSEICLEQISEHIERHLGPVKTVFHELVSDTVHIDVHIVLPTEQSPWIRLVTSGMSDLPMQIPAESGASRYAELIMTLPPEWELEQEQFEDENWYWPIRLIKTLARLPHLYSTWLGFGHTVPNGDPAQNYAPNTQLNGAIILPSITVPQDFHRLSISPDKEIAFFSVVPLYEEEMNLKLKKGTDHLLDLFDQHGMSDVINPQRKNIAKKRFFFF</sequence>
<dbReference type="SUPFAM" id="SSF103359">
    <property type="entry name" value="Suppressor of Fused, N-terminal domain"/>
    <property type="match status" value="1"/>
</dbReference>
<evidence type="ECO:0000313" key="4">
    <source>
        <dbReference type="Proteomes" id="UP001181355"/>
    </source>
</evidence>
<organism evidence="3 4">
    <name type="scientific">Undibacterium cyanobacteriorum</name>
    <dbReference type="NCBI Taxonomy" id="3073561"/>
    <lineage>
        <taxon>Bacteria</taxon>
        <taxon>Pseudomonadati</taxon>
        <taxon>Pseudomonadota</taxon>
        <taxon>Betaproteobacteria</taxon>
        <taxon>Burkholderiales</taxon>
        <taxon>Oxalobacteraceae</taxon>
        <taxon>Undibacterium</taxon>
    </lineage>
</organism>
<dbReference type="RefSeq" id="WP_309482095.1">
    <property type="nucleotide sequence ID" value="NZ_CP133720.1"/>
</dbReference>
<accession>A0ABY9RHA7</accession>
<keyword evidence="4" id="KW-1185">Reference proteome</keyword>
<gene>
    <name evidence="3" type="ORF">RF679_18480</name>
</gene>
<dbReference type="InterPro" id="IPR020941">
    <property type="entry name" value="SUFU-like_domain"/>
</dbReference>
<dbReference type="EMBL" id="CP133720">
    <property type="protein sequence ID" value="WMW80603.1"/>
    <property type="molecule type" value="Genomic_DNA"/>
</dbReference>
<proteinExistence type="predicted"/>
<feature type="domain" description="Suppressor of fused-like" evidence="2">
    <location>
        <begin position="60"/>
        <end position="233"/>
    </location>
</feature>
<evidence type="ECO:0000256" key="1">
    <source>
        <dbReference type="SAM" id="MobiDB-lite"/>
    </source>
</evidence>
<feature type="region of interest" description="Disordered" evidence="1">
    <location>
        <begin position="1"/>
        <end position="26"/>
    </location>
</feature>
<dbReference type="Pfam" id="PF05076">
    <property type="entry name" value="SUFU"/>
    <property type="match status" value="1"/>
</dbReference>
<evidence type="ECO:0000313" key="3">
    <source>
        <dbReference type="EMBL" id="WMW80603.1"/>
    </source>
</evidence>
<dbReference type="InterPro" id="IPR037181">
    <property type="entry name" value="SUFU_N"/>
</dbReference>
<name>A0ABY9RHA7_9BURK</name>